<organism evidence="1 2">
    <name type="scientific">Stephania yunnanensis</name>
    <dbReference type="NCBI Taxonomy" id="152371"/>
    <lineage>
        <taxon>Eukaryota</taxon>
        <taxon>Viridiplantae</taxon>
        <taxon>Streptophyta</taxon>
        <taxon>Embryophyta</taxon>
        <taxon>Tracheophyta</taxon>
        <taxon>Spermatophyta</taxon>
        <taxon>Magnoliopsida</taxon>
        <taxon>Ranunculales</taxon>
        <taxon>Menispermaceae</taxon>
        <taxon>Menispermoideae</taxon>
        <taxon>Cissampelideae</taxon>
        <taxon>Stephania</taxon>
    </lineage>
</organism>
<name>A0AAP0HFB5_9MAGN</name>
<accession>A0AAP0HFB5</accession>
<proteinExistence type="predicted"/>
<keyword evidence="2" id="KW-1185">Reference proteome</keyword>
<gene>
    <name evidence="1" type="ORF">Syun_031298</name>
</gene>
<dbReference type="Proteomes" id="UP001420932">
    <property type="component" value="Unassembled WGS sequence"/>
</dbReference>
<reference evidence="1 2" key="1">
    <citation type="submission" date="2024-01" db="EMBL/GenBank/DDBJ databases">
        <title>Genome assemblies of Stephania.</title>
        <authorList>
            <person name="Yang L."/>
        </authorList>
    </citation>
    <scope>NUCLEOTIDE SEQUENCE [LARGE SCALE GENOMIC DNA]</scope>
    <source>
        <strain evidence="1">YNDBR</strain>
        <tissue evidence="1">Leaf</tissue>
    </source>
</reference>
<sequence length="283" mass="31578">MSLPNFSDGNVADLLDNRNIRARHVIPIPLFVGNTVESFNYGLSSVAMVGFLVVCRVGDGRIREDVKAGVYVENLTEEYVSTIKDLKHLLIKVIAAYSYNPSTKAAIIIDSVCSRTPVDDKESCDQANSEDPKYVEPQNAGEAWDLLHKDCIYALEACVEGELKHFHKASELRIIVDGCHGPLVSFCAPFHSHRVALWKVELALSRFSSCVMLVAYGAYLFYQLKNQKNPVIPINYVSFGGLVDDGIEQKEIEVSRRDSLVGLHCLLLDTSVFQKRIQARSRN</sequence>
<evidence type="ECO:0000313" key="1">
    <source>
        <dbReference type="EMBL" id="KAK9082516.1"/>
    </source>
</evidence>
<dbReference type="EMBL" id="JBBNAF010000018">
    <property type="protein sequence ID" value="KAK9082516.1"/>
    <property type="molecule type" value="Genomic_DNA"/>
</dbReference>
<evidence type="ECO:0000313" key="2">
    <source>
        <dbReference type="Proteomes" id="UP001420932"/>
    </source>
</evidence>
<protein>
    <submittedName>
        <fullName evidence="1">Uncharacterized protein</fullName>
    </submittedName>
</protein>
<dbReference type="AlphaFoldDB" id="A0AAP0HFB5"/>
<comment type="caution">
    <text evidence="1">The sequence shown here is derived from an EMBL/GenBank/DDBJ whole genome shotgun (WGS) entry which is preliminary data.</text>
</comment>